<evidence type="ECO:0000313" key="1">
    <source>
        <dbReference type="EMBL" id="KAK8206794.1"/>
    </source>
</evidence>
<organism evidence="1 2">
    <name type="scientific">Zalaria obscura</name>
    <dbReference type="NCBI Taxonomy" id="2024903"/>
    <lineage>
        <taxon>Eukaryota</taxon>
        <taxon>Fungi</taxon>
        <taxon>Dikarya</taxon>
        <taxon>Ascomycota</taxon>
        <taxon>Pezizomycotina</taxon>
        <taxon>Dothideomycetes</taxon>
        <taxon>Dothideomycetidae</taxon>
        <taxon>Dothideales</taxon>
        <taxon>Zalariaceae</taxon>
        <taxon>Zalaria</taxon>
    </lineage>
</organism>
<comment type="caution">
    <text evidence="1">The sequence shown here is derived from an EMBL/GenBank/DDBJ whole genome shotgun (WGS) entry which is preliminary data.</text>
</comment>
<dbReference type="Proteomes" id="UP001320706">
    <property type="component" value="Unassembled WGS sequence"/>
</dbReference>
<keyword evidence="2" id="KW-1185">Reference proteome</keyword>
<proteinExistence type="predicted"/>
<accession>A0ACC3SG14</accession>
<protein>
    <submittedName>
        <fullName evidence="1">Uncharacterized protein</fullName>
    </submittedName>
</protein>
<name>A0ACC3SG14_9PEZI</name>
<reference evidence="1" key="1">
    <citation type="submission" date="2024-02" db="EMBL/GenBank/DDBJ databases">
        <title>Metagenome Assembled Genome of Zalaria obscura JY119.</title>
        <authorList>
            <person name="Vighnesh L."/>
            <person name="Jagadeeshwari U."/>
            <person name="Venkata Ramana C."/>
            <person name="Sasikala C."/>
        </authorList>
    </citation>
    <scope>NUCLEOTIDE SEQUENCE</scope>
    <source>
        <strain evidence="1">JY119</strain>
    </source>
</reference>
<evidence type="ECO:0000313" key="2">
    <source>
        <dbReference type="Proteomes" id="UP001320706"/>
    </source>
</evidence>
<sequence length="362" mass="38931">MTNEPNLVLLTGGTGFIGIKMLHTLLSRSYPVRLAVRSESKSASFLSNPALASLNKDDLISFVTIPDLTVPGAFDSALEGVKYVIHVASPMPTSAASKEQSLEQQHAFYVEPAVAATLSLLESAAKTPSVKKVVITSSIIAVIRPSVLLGQESTDEVFSAASPTPDEIPPPYNEPSGLLAYVASKIAALRATDQWVATHPDKHFDIVNVYPGYVFGRNLLAEKSSDMWTSTDAMLLRIPFGIVKEGDGNPPAAAAFAHLDDVAEVHVRALDENNPAVRGYKAFAVFSNGSEGKAWNNIRDVTKEKFPQEIADGVIPNDGALETVPVNADASETEKELGFKFKHLGSMVEDVVGQFLELKNRE</sequence>
<dbReference type="EMBL" id="JAMKPW020000022">
    <property type="protein sequence ID" value="KAK8206794.1"/>
    <property type="molecule type" value="Genomic_DNA"/>
</dbReference>
<gene>
    <name evidence="1" type="ORF">M8818_004628</name>
</gene>